<gene>
    <name evidence="8" type="ORF">QBC35DRAFT_94027</name>
</gene>
<keyword evidence="9" id="KW-1185">Reference proteome</keyword>
<dbReference type="InterPro" id="IPR017853">
    <property type="entry name" value="GH"/>
</dbReference>
<evidence type="ECO:0000256" key="5">
    <source>
        <dbReference type="ARBA" id="ARBA00023180"/>
    </source>
</evidence>
<dbReference type="Gene3D" id="3.20.20.80">
    <property type="entry name" value="Glycosidases"/>
    <property type="match status" value="1"/>
</dbReference>
<evidence type="ECO:0000313" key="8">
    <source>
        <dbReference type="EMBL" id="KAK4190158.1"/>
    </source>
</evidence>
<dbReference type="FunFam" id="3.20.20.80:FF:000038">
    <property type="entry name" value="1,3-beta-glucanosyltransferase"/>
    <property type="match status" value="1"/>
</dbReference>
<feature type="compositionally biased region" description="Low complexity" evidence="7">
    <location>
        <begin position="383"/>
        <end position="398"/>
    </location>
</feature>
<evidence type="ECO:0000313" key="9">
    <source>
        <dbReference type="Proteomes" id="UP001302126"/>
    </source>
</evidence>
<dbReference type="GO" id="GO:0098552">
    <property type="term" value="C:side of membrane"/>
    <property type="evidence" value="ECO:0007669"/>
    <property type="project" value="UniProtKB-KW"/>
</dbReference>
<reference evidence="8" key="1">
    <citation type="journal article" date="2023" name="Mol. Phylogenet. Evol.">
        <title>Genome-scale phylogeny and comparative genomics of the fungal order Sordariales.</title>
        <authorList>
            <person name="Hensen N."/>
            <person name="Bonometti L."/>
            <person name="Westerberg I."/>
            <person name="Brannstrom I.O."/>
            <person name="Guillou S."/>
            <person name="Cros-Aarteil S."/>
            <person name="Calhoun S."/>
            <person name="Haridas S."/>
            <person name="Kuo A."/>
            <person name="Mondo S."/>
            <person name="Pangilinan J."/>
            <person name="Riley R."/>
            <person name="LaButti K."/>
            <person name="Andreopoulos B."/>
            <person name="Lipzen A."/>
            <person name="Chen C."/>
            <person name="Yan M."/>
            <person name="Daum C."/>
            <person name="Ng V."/>
            <person name="Clum A."/>
            <person name="Steindorff A."/>
            <person name="Ohm R.A."/>
            <person name="Martin F."/>
            <person name="Silar P."/>
            <person name="Natvig D.O."/>
            <person name="Lalanne C."/>
            <person name="Gautier V."/>
            <person name="Ament-Velasquez S.L."/>
            <person name="Kruys A."/>
            <person name="Hutchinson M.I."/>
            <person name="Powell A.J."/>
            <person name="Barry K."/>
            <person name="Miller A.N."/>
            <person name="Grigoriev I.V."/>
            <person name="Debuchy R."/>
            <person name="Gladieux P."/>
            <person name="Hiltunen Thoren M."/>
            <person name="Johannesson H."/>
        </authorList>
    </citation>
    <scope>NUCLEOTIDE SEQUENCE</scope>
    <source>
        <strain evidence="8">PSN309</strain>
    </source>
</reference>
<proteinExistence type="inferred from homology"/>
<dbReference type="GO" id="GO:0031505">
    <property type="term" value="P:fungal-type cell wall organization"/>
    <property type="evidence" value="ECO:0007669"/>
    <property type="project" value="TreeGrafter"/>
</dbReference>
<feature type="region of interest" description="Disordered" evidence="7">
    <location>
        <begin position="374"/>
        <end position="413"/>
    </location>
</feature>
<evidence type="ECO:0000256" key="2">
    <source>
        <dbReference type="ARBA" id="ARBA00007528"/>
    </source>
</evidence>
<sequence>MKLSWLSAAVVLGAAKTATAISTVEAVGNKFFRDGQQFFVKGIAYQLRPDDPLIDTEQCTRDADLMKTLGTNTIRVYHVDPKADHTGCMTVLANAGIYTLIDLDTFDTYILPNDPWWNSTQHDRYAEVLDAFIQYDNVLGFFVGNEIIAINNQSNAAPYIKAAARDMKAHRDRKGYRPVPIGYSAADIAELRPMLQDYLTCGGNASENVDFFALNSYSWCDPSTYSTSGYNSLQAQAKNFPVPIFFSETGCNTPGPRLFQDQEAIFGKEMINDWSGSIVYEWIEETNHYGIVSYGSPTEKTITTGDVFDGFTRAGSPTPVQPDFDNLSKQWASITPTGIAKKDYNAQKTVSTRACPTSTKDGWLVQGNVKLPTLGETFKGSHTPSPSATASPSPTAGEAGQGQGGDDKENPAPANKVFKGMVAGLVGVGVLFTVWF</sequence>
<dbReference type="GO" id="GO:0071970">
    <property type="term" value="P:fungal-type cell wall (1-&gt;3)-beta-D-glucan biosynthetic process"/>
    <property type="evidence" value="ECO:0007669"/>
    <property type="project" value="TreeGrafter"/>
</dbReference>
<name>A0AAN6WXE3_9PEZI</name>
<evidence type="ECO:0000256" key="3">
    <source>
        <dbReference type="ARBA" id="ARBA00022729"/>
    </source>
</evidence>
<dbReference type="InterPro" id="IPR004886">
    <property type="entry name" value="Glucanosyltransferase"/>
</dbReference>
<comment type="caution">
    <text evidence="8">The sequence shown here is derived from an EMBL/GenBank/DDBJ whole genome shotgun (WGS) entry which is preliminary data.</text>
</comment>
<dbReference type="PANTHER" id="PTHR31468">
    <property type="entry name" value="1,3-BETA-GLUCANOSYLTRANSFERASE GAS1"/>
    <property type="match status" value="1"/>
</dbReference>
<keyword evidence="3 6" id="KW-0732">Signal</keyword>
<dbReference type="SUPFAM" id="SSF51445">
    <property type="entry name" value="(Trans)glycosidases"/>
    <property type="match status" value="1"/>
</dbReference>
<feature type="signal peptide" evidence="6">
    <location>
        <begin position="1"/>
        <end position="20"/>
    </location>
</feature>
<organism evidence="8 9">
    <name type="scientific">Podospora australis</name>
    <dbReference type="NCBI Taxonomy" id="1536484"/>
    <lineage>
        <taxon>Eukaryota</taxon>
        <taxon>Fungi</taxon>
        <taxon>Dikarya</taxon>
        <taxon>Ascomycota</taxon>
        <taxon>Pezizomycotina</taxon>
        <taxon>Sordariomycetes</taxon>
        <taxon>Sordariomycetidae</taxon>
        <taxon>Sordariales</taxon>
        <taxon>Podosporaceae</taxon>
        <taxon>Podospora</taxon>
    </lineage>
</organism>
<accession>A0AAN6WXE3</accession>
<comment type="subcellular location">
    <subcellularLocation>
        <location evidence="1 6">Cell membrane</location>
        <topology evidence="1 6">Lipid-anchor</topology>
        <topology evidence="1 6">GPI-anchor</topology>
    </subcellularLocation>
</comment>
<evidence type="ECO:0000256" key="7">
    <source>
        <dbReference type="SAM" id="MobiDB-lite"/>
    </source>
</evidence>
<keyword evidence="6" id="KW-0808">Transferase</keyword>
<feature type="chain" id="PRO_5042662999" description="1,3-beta-glucanosyltransferase" evidence="6">
    <location>
        <begin position="21"/>
        <end position="436"/>
    </location>
</feature>
<dbReference type="EMBL" id="MU864368">
    <property type="protein sequence ID" value="KAK4190158.1"/>
    <property type="molecule type" value="Genomic_DNA"/>
</dbReference>
<keyword evidence="6" id="KW-0472">Membrane</keyword>
<comment type="function">
    <text evidence="6">Splits internally a 1,3-beta-glucan molecule and transfers the newly generated reducing end (the donor) to the non-reducing end of another 1,3-beta-glucan molecule (the acceptor) forming a 1,3-beta linkage, resulting in the elongation of 1,3-beta-glucan chains in the cell wall.</text>
</comment>
<dbReference type="GO" id="GO:0042124">
    <property type="term" value="F:1,3-beta-glucanosyltransferase activity"/>
    <property type="evidence" value="ECO:0007669"/>
    <property type="project" value="TreeGrafter"/>
</dbReference>
<keyword evidence="6" id="KW-0449">Lipoprotein</keyword>
<reference evidence="8" key="2">
    <citation type="submission" date="2023-05" db="EMBL/GenBank/DDBJ databases">
        <authorList>
            <consortium name="Lawrence Berkeley National Laboratory"/>
            <person name="Steindorff A."/>
            <person name="Hensen N."/>
            <person name="Bonometti L."/>
            <person name="Westerberg I."/>
            <person name="Brannstrom I.O."/>
            <person name="Guillou S."/>
            <person name="Cros-Aarteil S."/>
            <person name="Calhoun S."/>
            <person name="Haridas S."/>
            <person name="Kuo A."/>
            <person name="Mondo S."/>
            <person name="Pangilinan J."/>
            <person name="Riley R."/>
            <person name="Labutti K."/>
            <person name="Andreopoulos B."/>
            <person name="Lipzen A."/>
            <person name="Chen C."/>
            <person name="Yanf M."/>
            <person name="Daum C."/>
            <person name="Ng V."/>
            <person name="Clum A."/>
            <person name="Ohm R."/>
            <person name="Martin F."/>
            <person name="Silar P."/>
            <person name="Natvig D."/>
            <person name="Lalanne C."/>
            <person name="Gautier V."/>
            <person name="Ament-Velasquez S.L."/>
            <person name="Kruys A."/>
            <person name="Hutchinson M.I."/>
            <person name="Powell A.J."/>
            <person name="Barry K."/>
            <person name="Miller A.N."/>
            <person name="Grigoriev I.V."/>
            <person name="Debuchy R."/>
            <person name="Gladieux P."/>
            <person name="Thoren M.H."/>
            <person name="Johannesson H."/>
        </authorList>
    </citation>
    <scope>NUCLEOTIDE SEQUENCE</scope>
    <source>
        <strain evidence="8">PSN309</strain>
    </source>
</reference>
<comment type="similarity">
    <text evidence="2 6">Belongs to the glycosyl hydrolase 72 family.</text>
</comment>
<keyword evidence="4" id="KW-1015">Disulfide bond</keyword>
<dbReference type="Pfam" id="PF03198">
    <property type="entry name" value="Glyco_hydro_72"/>
    <property type="match status" value="1"/>
</dbReference>
<protein>
    <recommendedName>
        <fullName evidence="6">1,3-beta-glucanosyltransferase</fullName>
        <ecNumber evidence="6">2.4.1.-</ecNumber>
    </recommendedName>
</protein>
<evidence type="ECO:0000256" key="6">
    <source>
        <dbReference type="RuleBase" id="RU361209"/>
    </source>
</evidence>
<keyword evidence="5" id="KW-0325">Glycoprotein</keyword>
<dbReference type="Proteomes" id="UP001302126">
    <property type="component" value="Unassembled WGS sequence"/>
</dbReference>
<keyword evidence="6" id="KW-0336">GPI-anchor</keyword>
<evidence type="ECO:0000256" key="4">
    <source>
        <dbReference type="ARBA" id="ARBA00023157"/>
    </source>
</evidence>
<evidence type="ECO:0000256" key="1">
    <source>
        <dbReference type="ARBA" id="ARBA00004609"/>
    </source>
</evidence>
<dbReference type="EC" id="2.4.1.-" evidence="6"/>
<dbReference type="PANTHER" id="PTHR31468:SF8">
    <property type="entry name" value="1,3-BETA-GLUCANOSYLTRANSFERASE GAS2"/>
    <property type="match status" value="1"/>
</dbReference>
<dbReference type="AlphaFoldDB" id="A0AAN6WXE3"/>
<dbReference type="GO" id="GO:0005886">
    <property type="term" value="C:plasma membrane"/>
    <property type="evidence" value="ECO:0007669"/>
    <property type="project" value="UniProtKB-SubCell"/>
</dbReference>